<sequence length="148" mass="16416">MCGKWGSWVGGADGAGQGWVLGRAGSGFHFMPYVVMQRTDRGVMQGARDGNRAGDLLPPLFQCGKTSYHNCPKTTSGMGSTIPVPRYLSPTFILWHPGVVFVNQLFLLILQDFIIIFSHMVVIADSEFVYGNCFKNCFKISLFWKNAE</sequence>
<dbReference type="EMBL" id="CP136894">
    <property type="protein sequence ID" value="WOL06647.1"/>
    <property type="molecule type" value="Genomic_DNA"/>
</dbReference>
<evidence type="ECO:0000313" key="1">
    <source>
        <dbReference type="EMBL" id="WOL06647.1"/>
    </source>
</evidence>
<dbReference type="AlphaFoldDB" id="A0AAQ3KHS7"/>
<protein>
    <submittedName>
        <fullName evidence="1">Uncharacterized protein</fullName>
    </submittedName>
</protein>
<accession>A0AAQ3KHS7</accession>
<proteinExistence type="predicted"/>
<reference evidence="1 2" key="1">
    <citation type="submission" date="2023-10" db="EMBL/GenBank/DDBJ databases">
        <title>Chromosome-scale genome assembly provides insights into flower coloration mechanisms of Canna indica.</title>
        <authorList>
            <person name="Li C."/>
        </authorList>
    </citation>
    <scope>NUCLEOTIDE SEQUENCE [LARGE SCALE GENOMIC DNA]</scope>
    <source>
        <tissue evidence="1">Flower</tissue>
    </source>
</reference>
<dbReference type="Proteomes" id="UP001327560">
    <property type="component" value="Chromosome 5"/>
</dbReference>
<name>A0AAQ3KHS7_9LILI</name>
<keyword evidence="2" id="KW-1185">Reference proteome</keyword>
<evidence type="ECO:0000313" key="2">
    <source>
        <dbReference type="Proteomes" id="UP001327560"/>
    </source>
</evidence>
<gene>
    <name evidence="1" type="ORF">Cni_G15381</name>
</gene>
<organism evidence="1 2">
    <name type="scientific">Canna indica</name>
    <name type="common">Indian-shot</name>
    <dbReference type="NCBI Taxonomy" id="4628"/>
    <lineage>
        <taxon>Eukaryota</taxon>
        <taxon>Viridiplantae</taxon>
        <taxon>Streptophyta</taxon>
        <taxon>Embryophyta</taxon>
        <taxon>Tracheophyta</taxon>
        <taxon>Spermatophyta</taxon>
        <taxon>Magnoliopsida</taxon>
        <taxon>Liliopsida</taxon>
        <taxon>Zingiberales</taxon>
        <taxon>Cannaceae</taxon>
        <taxon>Canna</taxon>
    </lineage>
</organism>